<sequence length="111" mass="12248">MATGIARRVVPGQSPPAVERRNVCGLTRGIEVSRTMDNGNKLPVVFSEIEKAPICSNAPKLSSECGIIVRGLAPLQHHSWTKIPEHYRSALMNELRINSLLILLCLSYENI</sequence>
<dbReference type="Gramene" id="RZC51931">
    <property type="protein sequence ID" value="RZC51931"/>
    <property type="gene ID" value="C5167_020355"/>
</dbReference>
<dbReference type="EMBL" id="CM010716">
    <property type="protein sequence ID" value="RZC51931.1"/>
    <property type="molecule type" value="Genomic_DNA"/>
</dbReference>
<accession>A0A4Y7IW15</accession>
<protein>
    <submittedName>
        <fullName evidence="1">Uncharacterized protein</fullName>
    </submittedName>
</protein>
<gene>
    <name evidence="1" type="ORF">C5167_020355</name>
</gene>
<name>A0A4Y7IW15_PAPSO</name>
<reference evidence="1 2" key="1">
    <citation type="journal article" date="2018" name="Science">
        <title>The opium poppy genome and morphinan production.</title>
        <authorList>
            <person name="Guo L."/>
            <person name="Winzer T."/>
            <person name="Yang X."/>
            <person name="Li Y."/>
            <person name="Ning Z."/>
            <person name="He Z."/>
            <person name="Teodor R."/>
            <person name="Lu Y."/>
            <person name="Bowser T.A."/>
            <person name="Graham I.A."/>
            <person name="Ye K."/>
        </authorList>
    </citation>
    <scope>NUCLEOTIDE SEQUENCE [LARGE SCALE GENOMIC DNA]</scope>
    <source>
        <strain evidence="2">cv. HN1</strain>
        <tissue evidence="1">Leaves</tissue>
    </source>
</reference>
<evidence type="ECO:0000313" key="1">
    <source>
        <dbReference type="EMBL" id="RZC51931.1"/>
    </source>
</evidence>
<evidence type="ECO:0000313" key="2">
    <source>
        <dbReference type="Proteomes" id="UP000316621"/>
    </source>
</evidence>
<keyword evidence="2" id="KW-1185">Reference proteome</keyword>
<organism evidence="1 2">
    <name type="scientific">Papaver somniferum</name>
    <name type="common">Opium poppy</name>
    <dbReference type="NCBI Taxonomy" id="3469"/>
    <lineage>
        <taxon>Eukaryota</taxon>
        <taxon>Viridiplantae</taxon>
        <taxon>Streptophyta</taxon>
        <taxon>Embryophyta</taxon>
        <taxon>Tracheophyta</taxon>
        <taxon>Spermatophyta</taxon>
        <taxon>Magnoliopsida</taxon>
        <taxon>Ranunculales</taxon>
        <taxon>Papaveraceae</taxon>
        <taxon>Papaveroideae</taxon>
        <taxon>Papaver</taxon>
    </lineage>
</organism>
<proteinExistence type="predicted"/>
<dbReference type="Proteomes" id="UP000316621">
    <property type="component" value="Chromosome 2"/>
</dbReference>
<dbReference type="AlphaFoldDB" id="A0A4Y7IW15"/>